<organism evidence="3 4">
    <name type="scientific">Nannocystis pusilla</name>
    <dbReference type="NCBI Taxonomy" id="889268"/>
    <lineage>
        <taxon>Bacteria</taxon>
        <taxon>Pseudomonadati</taxon>
        <taxon>Myxococcota</taxon>
        <taxon>Polyangia</taxon>
        <taxon>Nannocystales</taxon>
        <taxon>Nannocystaceae</taxon>
        <taxon>Nannocystis</taxon>
    </lineage>
</organism>
<dbReference type="EMBL" id="JAIRAU010000047">
    <property type="protein sequence ID" value="MBZ5714131.1"/>
    <property type="molecule type" value="Genomic_DNA"/>
</dbReference>
<evidence type="ECO:0000256" key="1">
    <source>
        <dbReference type="SAM" id="MobiDB-lite"/>
    </source>
</evidence>
<keyword evidence="4" id="KW-1185">Reference proteome</keyword>
<keyword evidence="2" id="KW-0732">Signal</keyword>
<comment type="caution">
    <text evidence="3">The sequence shown here is derived from an EMBL/GenBank/DDBJ whole genome shotgun (WGS) entry which is preliminary data.</text>
</comment>
<evidence type="ECO:0000256" key="2">
    <source>
        <dbReference type="SAM" id="SignalP"/>
    </source>
</evidence>
<gene>
    <name evidence="3" type="ORF">K7C98_33275</name>
</gene>
<dbReference type="RefSeq" id="WP_224195864.1">
    <property type="nucleotide sequence ID" value="NZ_JAIRAU010000047.1"/>
</dbReference>
<sequence>MIANFSTYLMPRLSAGALFAFSAASLVACGDDGSDSTASETDTDTDTGTDTSEPTGTTGPTGTTSATAPTTTVAPTTDDGTVTDPTNPTTTTTTTATDTDAITSTTTTTGTDTGPDTTTGDTTTEGDTSTSTSTGGDTESTSTGDTETGGPVKPDDCVDLSLADIELLSQQQHQFDSAWMVPLVRTPESHPSLTGDGALYDLLQILFAGDITVGVHALDPDPNHAFPDYVTNFVTTSNAAVTLQEDLVDQAYAKVLTAVAGELEIFELVTPHQTRGVVRHVELREMAPNPDTEALEPVEGGACYWIEEAEYDVRRANGCAPYAADACPDGQFCMPTNAIGSDGECVTGGTKLEGEACVRPDPELWDSDCELGLRCLNPGDGPTCMKVCDVLSDAPGCAEGTHCGGGYNLCLDEAVLLNSGIDPAPVGEPCADNPDALYCGGAGRPGTCWDDDGNGPMPSSCRPFVSAPSQCVAPQTAGHIAYKNTIDRSTLWCFELP</sequence>
<evidence type="ECO:0000313" key="3">
    <source>
        <dbReference type="EMBL" id="MBZ5714131.1"/>
    </source>
</evidence>
<evidence type="ECO:0000313" key="4">
    <source>
        <dbReference type="Proteomes" id="UP001139031"/>
    </source>
</evidence>
<feature type="signal peptide" evidence="2">
    <location>
        <begin position="1"/>
        <end position="30"/>
    </location>
</feature>
<proteinExistence type="predicted"/>
<evidence type="ECO:0008006" key="5">
    <source>
        <dbReference type="Google" id="ProtNLM"/>
    </source>
</evidence>
<protein>
    <recommendedName>
        <fullName evidence="5">Lipoprotein</fullName>
    </recommendedName>
</protein>
<feature type="compositionally biased region" description="Low complexity" evidence="1">
    <location>
        <begin position="48"/>
        <end position="151"/>
    </location>
</feature>
<feature type="compositionally biased region" description="Low complexity" evidence="1">
    <location>
        <begin position="29"/>
        <end position="40"/>
    </location>
</feature>
<feature type="region of interest" description="Disordered" evidence="1">
    <location>
        <begin position="29"/>
        <end position="156"/>
    </location>
</feature>
<feature type="chain" id="PRO_5045365117" description="Lipoprotein" evidence="2">
    <location>
        <begin position="31"/>
        <end position="497"/>
    </location>
</feature>
<name>A0ABS7U124_9BACT</name>
<reference evidence="3" key="1">
    <citation type="submission" date="2021-08" db="EMBL/GenBank/DDBJ databases">
        <authorList>
            <person name="Stevens D.C."/>
        </authorList>
    </citation>
    <scope>NUCLEOTIDE SEQUENCE</scope>
    <source>
        <strain evidence="3">DSM 53165</strain>
    </source>
</reference>
<dbReference type="Proteomes" id="UP001139031">
    <property type="component" value="Unassembled WGS sequence"/>
</dbReference>
<accession>A0ABS7U124</accession>